<proteinExistence type="predicted"/>
<reference evidence="1 2" key="1">
    <citation type="submission" date="2021-06" db="EMBL/GenBank/DDBJ databases">
        <authorList>
            <person name="Criscuolo A."/>
        </authorList>
    </citation>
    <scope>NUCLEOTIDE SEQUENCE [LARGE SCALE GENOMIC DNA]</scope>
    <source>
        <strain evidence="2">CIP 111802</strain>
    </source>
</reference>
<comment type="caution">
    <text evidence="1">The sequence shown here is derived from an EMBL/GenBank/DDBJ whole genome shotgun (WGS) entry which is preliminary data.</text>
</comment>
<protein>
    <submittedName>
        <fullName evidence="1">Uncharacterized protein</fullName>
    </submittedName>
</protein>
<gene>
    <name evidence="1" type="ORF">PAECIP111802_03474</name>
</gene>
<sequence length="46" mass="5376">MRKKSSAKKPLLPSKNPAIINNRYCFLMWAKTGKPQYLNKLRGERV</sequence>
<dbReference type="Proteomes" id="UP000730618">
    <property type="component" value="Unassembled WGS sequence"/>
</dbReference>
<evidence type="ECO:0000313" key="1">
    <source>
        <dbReference type="EMBL" id="CAG7645269.1"/>
    </source>
</evidence>
<organism evidence="1 2">
    <name type="scientific">Paenibacillus allorhizosphaerae</name>
    <dbReference type="NCBI Taxonomy" id="2849866"/>
    <lineage>
        <taxon>Bacteria</taxon>
        <taxon>Bacillati</taxon>
        <taxon>Bacillota</taxon>
        <taxon>Bacilli</taxon>
        <taxon>Bacillales</taxon>
        <taxon>Paenibacillaceae</taxon>
        <taxon>Paenibacillus</taxon>
    </lineage>
</organism>
<evidence type="ECO:0000313" key="2">
    <source>
        <dbReference type="Proteomes" id="UP000730618"/>
    </source>
</evidence>
<name>A0ABM8VJA6_9BACL</name>
<keyword evidence="2" id="KW-1185">Reference proteome</keyword>
<dbReference type="EMBL" id="CAJVCE010000009">
    <property type="protein sequence ID" value="CAG7645269.1"/>
    <property type="molecule type" value="Genomic_DNA"/>
</dbReference>
<accession>A0ABM8VJA6</accession>